<feature type="domain" description="CBS" evidence="2">
    <location>
        <begin position="1"/>
        <end position="58"/>
    </location>
</feature>
<dbReference type="PANTHER" id="PTHR22572">
    <property type="entry name" value="SUGAR-1-PHOSPHATE GUANYL TRANSFERASE"/>
    <property type="match status" value="1"/>
</dbReference>
<dbReference type="Gene3D" id="3.90.550.10">
    <property type="entry name" value="Spore Coat Polysaccharide Biosynthesis Protein SpsA, Chain A"/>
    <property type="match status" value="1"/>
</dbReference>
<dbReference type="SUPFAM" id="SSF53448">
    <property type="entry name" value="Nucleotide-diphospho-sugar transferases"/>
    <property type="match status" value="1"/>
</dbReference>
<name>A0A368L1X2_9BURK</name>
<evidence type="ECO:0000259" key="2">
    <source>
        <dbReference type="PROSITE" id="PS51371"/>
    </source>
</evidence>
<dbReference type="SMART" id="SM00116">
    <property type="entry name" value="CBS"/>
    <property type="match status" value="2"/>
</dbReference>
<keyword evidence="4" id="KW-1185">Reference proteome</keyword>
<keyword evidence="1" id="KW-0129">CBS domain</keyword>
<evidence type="ECO:0000313" key="3">
    <source>
        <dbReference type="EMBL" id="RCS57431.1"/>
    </source>
</evidence>
<comment type="caution">
    <text evidence="3">The sequence shown here is derived from an EMBL/GenBank/DDBJ whole genome shotgun (WGS) entry which is preliminary data.</text>
</comment>
<dbReference type="OrthoDB" id="9788272at2"/>
<dbReference type="CDD" id="cd06426">
    <property type="entry name" value="NTP_transferase_like_2"/>
    <property type="match status" value="1"/>
</dbReference>
<proteinExistence type="predicted"/>
<organism evidence="3 4">
    <name type="scientific">Parvibium lacunae</name>
    <dbReference type="NCBI Taxonomy" id="1888893"/>
    <lineage>
        <taxon>Bacteria</taxon>
        <taxon>Pseudomonadati</taxon>
        <taxon>Pseudomonadota</taxon>
        <taxon>Betaproteobacteria</taxon>
        <taxon>Burkholderiales</taxon>
        <taxon>Alcaligenaceae</taxon>
        <taxon>Parvibium</taxon>
    </lineage>
</organism>
<dbReference type="InterPro" id="IPR046342">
    <property type="entry name" value="CBS_dom_sf"/>
</dbReference>
<feature type="domain" description="CBS" evidence="2">
    <location>
        <begin position="66"/>
        <end position="122"/>
    </location>
</feature>
<reference evidence="3 4" key="1">
    <citation type="journal article" date="2018" name="Int. J. Syst. Evol. Microbiol.">
        <title>Parvibium lacunae gen. nov., sp. nov., a new member of the family Alcaligenaceae isolated from a freshwater pond.</title>
        <authorList>
            <person name="Chen W.M."/>
            <person name="Xie P.B."/>
            <person name="Hsu M.Y."/>
            <person name="Sheu S.Y."/>
        </authorList>
    </citation>
    <scope>NUCLEOTIDE SEQUENCE [LARGE SCALE GENOMIC DNA]</scope>
    <source>
        <strain evidence="3 4">KMB9</strain>
    </source>
</reference>
<protein>
    <submittedName>
        <fullName evidence="3">CBS domain-containing protein</fullName>
    </submittedName>
</protein>
<evidence type="ECO:0000313" key="4">
    <source>
        <dbReference type="Proteomes" id="UP000252357"/>
    </source>
</evidence>
<accession>A0A368L1X2</accession>
<dbReference type="Pfam" id="PF00571">
    <property type="entry name" value="CBS"/>
    <property type="match status" value="2"/>
</dbReference>
<dbReference type="CDD" id="cd04607">
    <property type="entry name" value="CBS_pair_NTP_transferase_assoc"/>
    <property type="match status" value="1"/>
</dbReference>
<dbReference type="EMBL" id="QPGB01000003">
    <property type="protein sequence ID" value="RCS57431.1"/>
    <property type="molecule type" value="Genomic_DNA"/>
</dbReference>
<dbReference type="PROSITE" id="PS51371">
    <property type="entry name" value="CBS"/>
    <property type="match status" value="2"/>
</dbReference>
<dbReference type="RefSeq" id="WP_114402912.1">
    <property type="nucleotide sequence ID" value="NZ_QPGB01000003.1"/>
</dbReference>
<dbReference type="Pfam" id="PF00483">
    <property type="entry name" value="NTP_transferase"/>
    <property type="match status" value="1"/>
</dbReference>
<dbReference type="Gene3D" id="3.10.580.10">
    <property type="entry name" value="CBS-domain"/>
    <property type="match status" value="1"/>
</dbReference>
<dbReference type="SUPFAM" id="SSF54631">
    <property type="entry name" value="CBS-domain pair"/>
    <property type="match status" value="1"/>
</dbReference>
<dbReference type="InterPro" id="IPR029044">
    <property type="entry name" value="Nucleotide-diphossugar_trans"/>
</dbReference>
<dbReference type="InterPro" id="IPR000644">
    <property type="entry name" value="CBS_dom"/>
</dbReference>
<dbReference type="AlphaFoldDB" id="A0A368L1X2"/>
<sequence length="349" mass="39293">MKRWQNTLINPSSTLRQALECIDICGCQMALVVNENNKLLGILTDGDVRRALLKGMTLSDSVTGAMRSNPKFARDTDDQATILAMMRTLGVHHIPVLDSNGVVVGLEMVEDFLLPKQREEWVVVMAGGLGTRLKDLTRDTPKPMLKVGSRPLLETIVHNFADQGFRKFYFAVNYKAEQIENYFGDGKTLGLEIRYLKETMRMGTAGALSLISDMPTKPIIVTNADLLTKQDFRSMLDQHTESLASATFSVRDYEIQVPFGVISESNGRIQGIQEKPVHTFCVSAGINILSPEVLDLIPKGEFFDMPSLLETLLKRNMDVRTHKIDGYWLDIGRLNDYEKANLDFYKEFH</sequence>
<gene>
    <name evidence="3" type="ORF">DU000_08185</name>
</gene>
<dbReference type="InterPro" id="IPR005835">
    <property type="entry name" value="NTP_transferase_dom"/>
</dbReference>
<evidence type="ECO:0000256" key="1">
    <source>
        <dbReference type="PROSITE-ProRule" id="PRU00703"/>
    </source>
</evidence>
<dbReference type="InterPro" id="IPR050486">
    <property type="entry name" value="Mannose-1P_guanyltransferase"/>
</dbReference>
<dbReference type="Proteomes" id="UP000252357">
    <property type="component" value="Unassembled WGS sequence"/>
</dbReference>